<proteinExistence type="inferred from homology"/>
<evidence type="ECO:0000313" key="8">
    <source>
        <dbReference type="Proteomes" id="UP000094112"/>
    </source>
</evidence>
<dbReference type="EMBL" id="KV454213">
    <property type="protein sequence ID" value="ODQ57380.1"/>
    <property type="molecule type" value="Genomic_DNA"/>
</dbReference>
<dbReference type="InterPro" id="IPR037282">
    <property type="entry name" value="CapZ_alpha/beta"/>
</dbReference>
<dbReference type="Pfam" id="PF01267">
    <property type="entry name" value="F-actin_cap_A"/>
    <property type="match status" value="1"/>
</dbReference>
<evidence type="ECO:0000256" key="5">
    <source>
        <dbReference type="ARBA" id="ARBA00025389"/>
    </source>
</evidence>
<dbReference type="PRINTS" id="PR00191">
    <property type="entry name" value="FACTINCAPA"/>
</dbReference>
<gene>
    <name evidence="7" type="ORF">WICANDRAFT_70503</name>
</gene>
<evidence type="ECO:0000256" key="4">
    <source>
        <dbReference type="ARBA" id="ARBA00023203"/>
    </source>
</evidence>
<dbReference type="SUPFAM" id="SSF90096">
    <property type="entry name" value="Subunits of heterodimeric actin filament capping protein Capz"/>
    <property type="match status" value="1"/>
</dbReference>
<comment type="similarity">
    <text evidence="1 6">Belongs to the F-actin-capping protein alpha subunit family.</text>
</comment>
<protein>
    <recommendedName>
        <fullName evidence="2 6">F-actin-capping protein subunit alpha</fullName>
    </recommendedName>
</protein>
<evidence type="ECO:0000256" key="3">
    <source>
        <dbReference type="ARBA" id="ARBA00022467"/>
    </source>
</evidence>
<comment type="function">
    <text evidence="5 6">F-actin-capping proteins bind in a Ca(2+)-independent manner to the fast growing ends of actin filaments (barbed end) thereby blocking the exchange of subunits at these ends. Unlike other capping proteins (such as gelsolin and severin), these proteins do not sever actin filaments.</text>
</comment>
<dbReference type="Gene3D" id="3.90.1150.210">
    <property type="entry name" value="F-actin capping protein, beta subunit"/>
    <property type="match status" value="1"/>
</dbReference>
<keyword evidence="8" id="KW-1185">Reference proteome</keyword>
<dbReference type="RefSeq" id="XP_019036587.1">
    <property type="nucleotide sequence ID" value="XM_019184209.1"/>
</dbReference>
<comment type="subunit">
    <text evidence="6">Heterodimer of an alpha and a beta subunit.</text>
</comment>
<dbReference type="Gene3D" id="3.30.1140.60">
    <property type="entry name" value="F-actin capping protein, alpha subunit"/>
    <property type="match status" value="1"/>
</dbReference>
<dbReference type="PANTHER" id="PTHR10653:SF0">
    <property type="entry name" value="F-ACTIN-CAPPING PROTEIN SUBUNIT ALPHA"/>
    <property type="match status" value="1"/>
</dbReference>
<dbReference type="OrthoDB" id="340550at2759"/>
<dbReference type="GO" id="GO:0000131">
    <property type="term" value="C:incipient cellular bud site"/>
    <property type="evidence" value="ECO:0007669"/>
    <property type="project" value="EnsemblFungi"/>
</dbReference>
<evidence type="ECO:0000256" key="1">
    <source>
        <dbReference type="ARBA" id="ARBA00010479"/>
    </source>
</evidence>
<dbReference type="GO" id="GO:0051015">
    <property type="term" value="F:actin filament binding"/>
    <property type="evidence" value="ECO:0007669"/>
    <property type="project" value="EnsemblFungi"/>
</dbReference>
<reference evidence="7 8" key="1">
    <citation type="journal article" date="2016" name="Proc. Natl. Acad. Sci. U.S.A.">
        <title>Comparative genomics of biotechnologically important yeasts.</title>
        <authorList>
            <person name="Riley R."/>
            <person name="Haridas S."/>
            <person name="Wolfe K.H."/>
            <person name="Lopes M.R."/>
            <person name="Hittinger C.T."/>
            <person name="Goeker M."/>
            <person name="Salamov A.A."/>
            <person name="Wisecaver J.H."/>
            <person name="Long T.M."/>
            <person name="Calvey C.H."/>
            <person name="Aerts A.L."/>
            <person name="Barry K.W."/>
            <person name="Choi C."/>
            <person name="Clum A."/>
            <person name="Coughlan A.Y."/>
            <person name="Deshpande S."/>
            <person name="Douglass A.P."/>
            <person name="Hanson S.J."/>
            <person name="Klenk H.-P."/>
            <person name="LaButti K.M."/>
            <person name="Lapidus A."/>
            <person name="Lindquist E.A."/>
            <person name="Lipzen A.M."/>
            <person name="Meier-Kolthoff J.P."/>
            <person name="Ohm R.A."/>
            <person name="Otillar R.P."/>
            <person name="Pangilinan J.L."/>
            <person name="Peng Y."/>
            <person name="Rokas A."/>
            <person name="Rosa C.A."/>
            <person name="Scheuner C."/>
            <person name="Sibirny A.A."/>
            <person name="Slot J.C."/>
            <person name="Stielow J.B."/>
            <person name="Sun H."/>
            <person name="Kurtzman C.P."/>
            <person name="Blackwell M."/>
            <person name="Grigoriev I.V."/>
            <person name="Jeffries T.W."/>
        </authorList>
    </citation>
    <scope>NUCLEOTIDE SEQUENCE [LARGE SCALE GENOMIC DNA]</scope>
    <source>
        <strain evidence="8">ATCC 58044 / CBS 1984 / NCYC 433 / NRRL Y-366-8</strain>
    </source>
</reference>
<sequence>MSSVDKIISDIIKDTPVGELPKVIEDLKLIIDKNINHELSIAIKEYNLTNFTSIDVENNPIIISKYNQDDDEFFIDSKNGVKFKVDHLLLKPQEITKIEQSISKYDSELSKYVIDQYNQGEYLINNDVILIKGHKTSSLNYWTGSWRSKYDLQTGKGEINIDVHYYEDGNVRLQTLQNVEIDISSPISSIKQVETKIQLSLNKQFANLNEAVFKQLRRQLPVTRSKINWGKAIGNYKLGKLTSSSSSSS</sequence>
<name>A0A1E3NWK5_WICAA</name>
<dbReference type="PROSITE" id="PS00748">
    <property type="entry name" value="F_ACTIN_CAPPING_A_1"/>
    <property type="match status" value="1"/>
</dbReference>
<organism evidence="7 8">
    <name type="scientific">Wickerhamomyces anomalus (strain ATCC 58044 / CBS 1984 / NCYC 433 / NRRL Y-366-8)</name>
    <name type="common">Yeast</name>
    <name type="synonym">Hansenula anomala</name>
    <dbReference type="NCBI Taxonomy" id="683960"/>
    <lineage>
        <taxon>Eukaryota</taxon>
        <taxon>Fungi</taxon>
        <taxon>Dikarya</taxon>
        <taxon>Ascomycota</taxon>
        <taxon>Saccharomycotina</taxon>
        <taxon>Saccharomycetes</taxon>
        <taxon>Phaffomycetales</taxon>
        <taxon>Wickerhamomycetaceae</taxon>
        <taxon>Wickerhamomyces</taxon>
    </lineage>
</organism>
<dbReference type="GO" id="GO:0005934">
    <property type="term" value="C:cellular bud tip"/>
    <property type="evidence" value="ECO:0007669"/>
    <property type="project" value="EnsemblFungi"/>
</dbReference>
<dbReference type="GO" id="GO:0030479">
    <property type="term" value="C:actin cortical patch"/>
    <property type="evidence" value="ECO:0007669"/>
    <property type="project" value="EnsemblFungi"/>
</dbReference>
<keyword evidence="4 6" id="KW-0009">Actin-binding</keyword>
<dbReference type="GO" id="GO:0008290">
    <property type="term" value="C:F-actin capping protein complex"/>
    <property type="evidence" value="ECO:0007669"/>
    <property type="project" value="UniProtKB-UniRule"/>
</dbReference>
<dbReference type="InterPro" id="IPR002189">
    <property type="entry name" value="CapZ_alpha"/>
</dbReference>
<accession>A0A1E3NWK5</accession>
<dbReference type="InterPro" id="IPR042489">
    <property type="entry name" value="CapZ_alpha_1"/>
</dbReference>
<evidence type="ECO:0000256" key="6">
    <source>
        <dbReference type="RuleBase" id="RU365077"/>
    </source>
</evidence>
<dbReference type="GeneID" id="30201455"/>
<evidence type="ECO:0000256" key="2">
    <source>
        <dbReference type="ARBA" id="ARBA00014038"/>
    </source>
</evidence>
<dbReference type="InterPro" id="IPR042276">
    <property type="entry name" value="CapZ_alpha/beta_2"/>
</dbReference>
<dbReference type="PROSITE" id="PS00749">
    <property type="entry name" value="F_ACTIN_CAPPING_A_2"/>
    <property type="match status" value="1"/>
</dbReference>
<dbReference type="InterPro" id="IPR017865">
    <property type="entry name" value="F-actin_cap_asu_CS"/>
</dbReference>
<keyword evidence="3 6" id="KW-0117">Actin capping</keyword>
<dbReference type="STRING" id="683960.A0A1E3NWK5"/>
<dbReference type="Proteomes" id="UP000094112">
    <property type="component" value="Unassembled WGS sequence"/>
</dbReference>
<dbReference type="GO" id="GO:0110085">
    <property type="term" value="C:mitotic actomyosin contractile ring"/>
    <property type="evidence" value="ECO:0007669"/>
    <property type="project" value="EnsemblFungi"/>
</dbReference>
<dbReference type="GO" id="GO:0051016">
    <property type="term" value="P:barbed-end actin filament capping"/>
    <property type="evidence" value="ECO:0007669"/>
    <property type="project" value="UniProtKB-UniRule"/>
</dbReference>
<dbReference type="PANTHER" id="PTHR10653">
    <property type="entry name" value="F-ACTIN-CAPPING PROTEIN SUBUNIT ALPHA"/>
    <property type="match status" value="1"/>
</dbReference>
<dbReference type="AlphaFoldDB" id="A0A1E3NWK5"/>
<evidence type="ECO:0000313" key="7">
    <source>
        <dbReference type="EMBL" id="ODQ57380.1"/>
    </source>
</evidence>
<dbReference type="GO" id="GO:0030036">
    <property type="term" value="P:actin cytoskeleton organization"/>
    <property type="evidence" value="ECO:0007669"/>
    <property type="project" value="TreeGrafter"/>
</dbReference>